<evidence type="ECO:0000256" key="5">
    <source>
        <dbReference type="ARBA" id="ARBA00022989"/>
    </source>
</evidence>
<gene>
    <name evidence="10" type="ORF">SMC5_00635</name>
    <name evidence="9" type="ORF">SMC6_00715</name>
</gene>
<evidence type="ECO:0000313" key="12">
    <source>
        <dbReference type="Proteomes" id="UP000266489"/>
    </source>
</evidence>
<protein>
    <submittedName>
        <fullName evidence="9">DUF421 domain-containing protein</fullName>
    </submittedName>
</protein>
<feature type="transmembrane region" description="Helical" evidence="7">
    <location>
        <begin position="37"/>
        <end position="56"/>
    </location>
</feature>
<evidence type="ECO:0000256" key="6">
    <source>
        <dbReference type="ARBA" id="ARBA00023136"/>
    </source>
</evidence>
<name>A0A398D6C5_9BACT</name>
<keyword evidence="4 7" id="KW-0812">Transmembrane</keyword>
<sequence length="172" mass="19550">MFVLTPDLWQVVLRTAIVYILVLAGLRLAGKREMGELASFDFVMILLLANAVQNAMTGPNTSLMGGVVAAATLLVINYSVSALVHRYPRLRRIILGQRTTLIEQGIPQLDTLEREHIDEDEIMTAAREHDILKISDIRTAWLEVDGNITFQTMNGRHMRVPRKKRVRYLRNQ</sequence>
<dbReference type="Gene3D" id="3.30.240.20">
    <property type="entry name" value="bsu07140 like domains"/>
    <property type="match status" value="1"/>
</dbReference>
<evidence type="ECO:0000313" key="11">
    <source>
        <dbReference type="Proteomes" id="UP000266260"/>
    </source>
</evidence>
<dbReference type="Proteomes" id="UP000266260">
    <property type="component" value="Unassembled WGS sequence"/>
</dbReference>
<dbReference type="PANTHER" id="PTHR34582:SF6">
    <property type="entry name" value="UPF0702 TRANSMEMBRANE PROTEIN YCAP"/>
    <property type="match status" value="1"/>
</dbReference>
<evidence type="ECO:0000256" key="2">
    <source>
        <dbReference type="ARBA" id="ARBA00006448"/>
    </source>
</evidence>
<dbReference type="OrthoDB" id="9778331at2"/>
<keyword evidence="5 7" id="KW-1133">Transmembrane helix</keyword>
<evidence type="ECO:0000259" key="8">
    <source>
        <dbReference type="Pfam" id="PF04239"/>
    </source>
</evidence>
<accession>A0A398DUM4</accession>
<evidence type="ECO:0000313" key="9">
    <source>
        <dbReference type="EMBL" id="RIE10842.1"/>
    </source>
</evidence>
<evidence type="ECO:0000256" key="7">
    <source>
        <dbReference type="SAM" id="Phobius"/>
    </source>
</evidence>
<comment type="subcellular location">
    <subcellularLocation>
        <location evidence="1">Cell membrane</location>
        <topology evidence="1">Multi-pass membrane protein</topology>
    </subcellularLocation>
</comment>
<keyword evidence="11" id="KW-1185">Reference proteome</keyword>
<keyword evidence="3" id="KW-1003">Cell membrane</keyword>
<evidence type="ECO:0000256" key="4">
    <source>
        <dbReference type="ARBA" id="ARBA00022692"/>
    </source>
</evidence>
<dbReference type="EMBL" id="QXIT01000013">
    <property type="protein sequence ID" value="RIE10842.1"/>
    <property type="molecule type" value="Genomic_DNA"/>
</dbReference>
<proteinExistence type="inferred from homology"/>
<dbReference type="Proteomes" id="UP000266489">
    <property type="component" value="Unassembled WGS sequence"/>
</dbReference>
<dbReference type="Pfam" id="PF04239">
    <property type="entry name" value="DUF421"/>
    <property type="match status" value="1"/>
</dbReference>
<feature type="transmembrane region" description="Helical" evidence="7">
    <location>
        <begin position="62"/>
        <end position="84"/>
    </location>
</feature>
<keyword evidence="6 7" id="KW-0472">Membrane</keyword>
<feature type="transmembrane region" description="Helical" evidence="7">
    <location>
        <begin position="12"/>
        <end position="30"/>
    </location>
</feature>
<dbReference type="EMBL" id="QXIU01000013">
    <property type="protein sequence ID" value="RIE15788.1"/>
    <property type="molecule type" value="Genomic_DNA"/>
</dbReference>
<accession>A0A398D6C5</accession>
<dbReference type="GO" id="GO:0005886">
    <property type="term" value="C:plasma membrane"/>
    <property type="evidence" value="ECO:0007669"/>
    <property type="project" value="UniProtKB-SubCell"/>
</dbReference>
<dbReference type="InterPro" id="IPR007353">
    <property type="entry name" value="DUF421"/>
</dbReference>
<comment type="caution">
    <text evidence="9">The sequence shown here is derived from an EMBL/GenBank/DDBJ whole genome shotgun (WGS) entry which is preliminary data.</text>
</comment>
<dbReference type="InterPro" id="IPR023090">
    <property type="entry name" value="UPF0702_alpha/beta_dom_sf"/>
</dbReference>
<evidence type="ECO:0000313" key="10">
    <source>
        <dbReference type="EMBL" id="RIE15788.1"/>
    </source>
</evidence>
<evidence type="ECO:0000256" key="1">
    <source>
        <dbReference type="ARBA" id="ARBA00004651"/>
    </source>
</evidence>
<dbReference type="PANTHER" id="PTHR34582">
    <property type="entry name" value="UPF0702 TRANSMEMBRANE PROTEIN YCAP"/>
    <property type="match status" value="1"/>
</dbReference>
<organism evidence="9 11">
    <name type="scientific">Candidatus Cryosericum odellii</name>
    <dbReference type="NCBI Taxonomy" id="2290917"/>
    <lineage>
        <taxon>Bacteria</taxon>
        <taxon>Pseudomonadati</taxon>
        <taxon>Caldisericota/Cryosericota group</taxon>
        <taxon>Candidatus Cryosericota</taxon>
        <taxon>Candidatus Cryosericia</taxon>
        <taxon>Candidatus Cryosericales</taxon>
        <taxon>Candidatus Cryosericaceae</taxon>
        <taxon>Candidatus Cryosericum</taxon>
    </lineage>
</organism>
<dbReference type="AlphaFoldDB" id="A0A398D6C5"/>
<evidence type="ECO:0000256" key="3">
    <source>
        <dbReference type="ARBA" id="ARBA00022475"/>
    </source>
</evidence>
<feature type="domain" description="YetF C-terminal" evidence="8">
    <location>
        <begin position="87"/>
        <end position="155"/>
    </location>
</feature>
<dbReference type="RefSeq" id="WP_119119179.1">
    <property type="nucleotide sequence ID" value="NZ_QXIT01000013.1"/>
</dbReference>
<comment type="similarity">
    <text evidence="2">Belongs to the UPF0702 family.</text>
</comment>
<reference evidence="11 12" key="1">
    <citation type="submission" date="2018-09" db="EMBL/GenBank/DDBJ databases">
        <title>Discovery and Ecogenomic Context for Candidatus Cryosericales, a Global Caldiserica Order Active in Thawing Permafrost.</title>
        <authorList>
            <person name="Martinez M.A."/>
            <person name="Woodcroft B.J."/>
            <person name="Ignacio Espinoza J.C."/>
            <person name="Zayed A."/>
            <person name="Singleton C.M."/>
            <person name="Boyd J."/>
            <person name="Li Y.-F."/>
            <person name="Purvine S."/>
            <person name="Maughan H."/>
            <person name="Hodgkins S.B."/>
            <person name="Anderson D."/>
            <person name="Sederholm M."/>
            <person name="Temperton B."/>
            <person name="Saleska S.R."/>
            <person name="Tyson G.W."/>
            <person name="Rich V.I."/>
        </authorList>
    </citation>
    <scope>NUCLEOTIDE SEQUENCE [LARGE SCALE GENOMIC DNA]</scope>
    <source>
        <strain evidence="10 12">SMC5</strain>
        <strain evidence="9 11">SMC6</strain>
    </source>
</reference>